<reference evidence="2" key="3">
    <citation type="journal article" date="2017" name="Nature">
        <title>Genome sequence of the progenitor of the wheat D genome Aegilops tauschii.</title>
        <authorList>
            <person name="Luo M.C."/>
            <person name="Gu Y.Q."/>
            <person name="Puiu D."/>
            <person name="Wang H."/>
            <person name="Twardziok S.O."/>
            <person name="Deal K.R."/>
            <person name="Huo N."/>
            <person name="Zhu T."/>
            <person name="Wang L."/>
            <person name="Wang Y."/>
            <person name="McGuire P.E."/>
            <person name="Liu S."/>
            <person name="Long H."/>
            <person name="Ramasamy R.K."/>
            <person name="Rodriguez J.C."/>
            <person name="Van S.L."/>
            <person name="Yuan L."/>
            <person name="Wang Z."/>
            <person name="Xia Z."/>
            <person name="Xiao L."/>
            <person name="Anderson O.D."/>
            <person name="Ouyang S."/>
            <person name="Liang Y."/>
            <person name="Zimin A.V."/>
            <person name="Pertea G."/>
            <person name="Qi P."/>
            <person name="Bennetzen J.L."/>
            <person name="Dai X."/>
            <person name="Dawson M.W."/>
            <person name="Muller H.G."/>
            <person name="Kugler K."/>
            <person name="Rivarola-Duarte L."/>
            <person name="Spannagl M."/>
            <person name="Mayer K.F.X."/>
            <person name="Lu F.H."/>
            <person name="Bevan M.W."/>
            <person name="Leroy P."/>
            <person name="Li P."/>
            <person name="You F.M."/>
            <person name="Sun Q."/>
            <person name="Liu Z."/>
            <person name="Lyons E."/>
            <person name="Wicker T."/>
            <person name="Salzberg S.L."/>
            <person name="Devos K.M."/>
            <person name="Dvorak J."/>
        </authorList>
    </citation>
    <scope>NUCLEOTIDE SEQUENCE [LARGE SCALE GENOMIC DNA]</scope>
    <source>
        <strain evidence="2">cv. AL8/78</strain>
    </source>
</reference>
<keyword evidence="3" id="KW-1185">Reference proteome</keyword>
<dbReference type="Gramene" id="AET5Gv20994600.8">
    <property type="protein sequence ID" value="AET5Gv20994600.8"/>
    <property type="gene ID" value="AET5Gv20994600"/>
</dbReference>
<reference evidence="2" key="5">
    <citation type="journal article" date="2021" name="G3 (Bethesda)">
        <title>Aegilops tauschii genome assembly Aet v5.0 features greater sequence contiguity and improved annotation.</title>
        <authorList>
            <person name="Wang L."/>
            <person name="Zhu T."/>
            <person name="Rodriguez J.C."/>
            <person name="Deal K.R."/>
            <person name="Dubcovsky J."/>
            <person name="McGuire P.E."/>
            <person name="Lux T."/>
            <person name="Spannagl M."/>
            <person name="Mayer K.F.X."/>
            <person name="Baldrich P."/>
            <person name="Meyers B.C."/>
            <person name="Huo N."/>
            <person name="Gu Y.Q."/>
            <person name="Zhou H."/>
            <person name="Devos K.M."/>
            <person name="Bennetzen J.L."/>
            <person name="Unver T."/>
            <person name="Budak H."/>
            <person name="Gulick P.J."/>
            <person name="Galiba G."/>
            <person name="Kalapos B."/>
            <person name="Nelson D.R."/>
            <person name="Li P."/>
            <person name="You F.M."/>
            <person name="Luo M.C."/>
            <person name="Dvorak J."/>
        </authorList>
    </citation>
    <scope>NUCLEOTIDE SEQUENCE [LARGE SCALE GENOMIC DNA]</scope>
    <source>
        <strain evidence="2">cv. AL8/78</strain>
    </source>
</reference>
<proteinExistence type="predicted"/>
<dbReference type="Proteomes" id="UP000015105">
    <property type="component" value="Chromosome 5D"/>
</dbReference>
<reference evidence="3" key="1">
    <citation type="journal article" date="2014" name="Science">
        <title>Ancient hybridizations among the ancestral genomes of bread wheat.</title>
        <authorList>
            <consortium name="International Wheat Genome Sequencing Consortium,"/>
            <person name="Marcussen T."/>
            <person name="Sandve S.R."/>
            <person name="Heier L."/>
            <person name="Spannagl M."/>
            <person name="Pfeifer M."/>
            <person name="Jakobsen K.S."/>
            <person name="Wulff B.B."/>
            <person name="Steuernagel B."/>
            <person name="Mayer K.F."/>
            <person name="Olsen O.A."/>
        </authorList>
    </citation>
    <scope>NUCLEOTIDE SEQUENCE [LARGE SCALE GENOMIC DNA]</scope>
    <source>
        <strain evidence="3">cv. AL8/78</strain>
    </source>
</reference>
<evidence type="ECO:0000313" key="2">
    <source>
        <dbReference type="EnsemblPlants" id="AET5Gv20994600.8"/>
    </source>
</evidence>
<reference evidence="2" key="4">
    <citation type="submission" date="2019-03" db="UniProtKB">
        <authorList>
            <consortium name="EnsemblPlants"/>
        </authorList>
    </citation>
    <scope>IDENTIFICATION</scope>
</reference>
<reference evidence="3" key="2">
    <citation type="journal article" date="2017" name="Nat. Plants">
        <title>The Aegilops tauschii genome reveals multiple impacts of transposons.</title>
        <authorList>
            <person name="Zhao G."/>
            <person name="Zou C."/>
            <person name="Li K."/>
            <person name="Wang K."/>
            <person name="Li T."/>
            <person name="Gao L."/>
            <person name="Zhang X."/>
            <person name="Wang H."/>
            <person name="Yang Z."/>
            <person name="Liu X."/>
            <person name="Jiang W."/>
            <person name="Mao L."/>
            <person name="Kong X."/>
            <person name="Jiao Y."/>
            <person name="Jia J."/>
        </authorList>
    </citation>
    <scope>NUCLEOTIDE SEQUENCE [LARGE SCALE GENOMIC DNA]</scope>
    <source>
        <strain evidence="3">cv. AL8/78</strain>
    </source>
</reference>
<dbReference type="AlphaFoldDB" id="A0A453M0L1"/>
<dbReference type="EnsemblPlants" id="AET5Gv20994600.8">
    <property type="protein sequence ID" value="AET5Gv20994600.8"/>
    <property type="gene ID" value="AET5Gv20994600"/>
</dbReference>
<name>A0A453M0L1_AEGTS</name>
<evidence type="ECO:0000313" key="3">
    <source>
        <dbReference type="Proteomes" id="UP000015105"/>
    </source>
</evidence>
<evidence type="ECO:0000256" key="1">
    <source>
        <dbReference type="SAM" id="MobiDB-lite"/>
    </source>
</evidence>
<accession>A0A453M0L1</accession>
<protein>
    <submittedName>
        <fullName evidence="2">Uncharacterized protein</fullName>
    </submittedName>
</protein>
<sequence>RRRRRTRPHAGQLHLPGIQVYIGIGLVFCCRHVQTEADKKDAKTGNSVDRPPEFWGFHR</sequence>
<feature type="region of interest" description="Disordered" evidence="1">
    <location>
        <begin position="39"/>
        <end position="59"/>
    </location>
</feature>
<organism evidence="2 3">
    <name type="scientific">Aegilops tauschii subsp. strangulata</name>
    <name type="common">Goatgrass</name>
    <dbReference type="NCBI Taxonomy" id="200361"/>
    <lineage>
        <taxon>Eukaryota</taxon>
        <taxon>Viridiplantae</taxon>
        <taxon>Streptophyta</taxon>
        <taxon>Embryophyta</taxon>
        <taxon>Tracheophyta</taxon>
        <taxon>Spermatophyta</taxon>
        <taxon>Magnoliopsida</taxon>
        <taxon>Liliopsida</taxon>
        <taxon>Poales</taxon>
        <taxon>Poaceae</taxon>
        <taxon>BOP clade</taxon>
        <taxon>Pooideae</taxon>
        <taxon>Triticodae</taxon>
        <taxon>Triticeae</taxon>
        <taxon>Triticinae</taxon>
        <taxon>Aegilops</taxon>
    </lineage>
</organism>